<evidence type="ECO:0000313" key="2">
    <source>
        <dbReference type="Proteomes" id="UP000194933"/>
    </source>
</evidence>
<dbReference type="AlphaFoldDB" id="A0A2C9XNQ7"/>
<dbReference type="Proteomes" id="UP000194933">
    <property type="component" value="Unassembled WGS sequence"/>
</dbReference>
<name>A0A2C9XNQ7_9ENTE</name>
<gene>
    <name evidence="1" type="ORF">A5844_000013</name>
</gene>
<feature type="non-terminal residue" evidence="1">
    <location>
        <position position="31"/>
    </location>
</feature>
<accession>A0A2C9XNQ7</accession>
<comment type="caution">
    <text evidence="1">The sequence shown here is derived from an EMBL/GenBank/DDBJ whole genome shotgun (WGS) entry which is preliminary data.</text>
</comment>
<proteinExistence type="predicted"/>
<evidence type="ECO:0000313" key="1">
    <source>
        <dbReference type="EMBL" id="OTP11799.1"/>
    </source>
</evidence>
<sequence length="31" mass="3651">MKTVILAEKPSQAKAYAETFKKRKKQDGYYE</sequence>
<reference evidence="1 2" key="1">
    <citation type="submission" date="2017-05" db="EMBL/GenBank/DDBJ databases">
        <title>The Genome Sequence of Enterococcus sp. 10A9_DIV0425.</title>
        <authorList>
            <consortium name="The Broad Institute Genomics Platform"/>
            <consortium name="The Broad Institute Genomic Center for Infectious Diseases"/>
            <person name="Earl A."/>
            <person name="Manson A."/>
            <person name="Schwartman J."/>
            <person name="Gilmore M."/>
            <person name="Abouelleil A."/>
            <person name="Cao P."/>
            <person name="Chapman S."/>
            <person name="Cusick C."/>
            <person name="Shea T."/>
            <person name="Young S."/>
            <person name="Neafsey D."/>
            <person name="Nusbaum C."/>
            <person name="Birren B."/>
        </authorList>
    </citation>
    <scope>NUCLEOTIDE SEQUENCE [LARGE SCALE GENOMIC DNA]</scope>
    <source>
        <strain evidence="1 2">10A9_DIV0425</strain>
    </source>
</reference>
<dbReference type="EMBL" id="NGMO01000001">
    <property type="protein sequence ID" value="OTP11799.1"/>
    <property type="molecule type" value="Genomic_DNA"/>
</dbReference>
<organism evidence="1 2">
    <name type="scientific">Candidatus Enterococcus wittei</name>
    <dbReference type="NCBI Taxonomy" id="1987383"/>
    <lineage>
        <taxon>Bacteria</taxon>
        <taxon>Bacillati</taxon>
        <taxon>Bacillota</taxon>
        <taxon>Bacilli</taxon>
        <taxon>Lactobacillales</taxon>
        <taxon>Enterococcaceae</taxon>
        <taxon>Enterococcus</taxon>
    </lineage>
</organism>
<keyword evidence="2" id="KW-1185">Reference proteome</keyword>
<protein>
    <submittedName>
        <fullName evidence="1">Uncharacterized protein</fullName>
    </submittedName>
</protein>